<accession>A0A1K1N5M3</accession>
<proteinExistence type="predicted"/>
<evidence type="ECO:0000313" key="2">
    <source>
        <dbReference type="EMBL" id="SFW30652.1"/>
    </source>
</evidence>
<dbReference type="EMBL" id="FPIP01000003">
    <property type="protein sequence ID" value="SFW30652.1"/>
    <property type="molecule type" value="Genomic_DNA"/>
</dbReference>
<protein>
    <submittedName>
        <fullName evidence="2">Uncharacterized protein</fullName>
    </submittedName>
</protein>
<organism evidence="2 3">
    <name type="scientific">Ruminococcus flavefaciens</name>
    <dbReference type="NCBI Taxonomy" id="1265"/>
    <lineage>
        <taxon>Bacteria</taxon>
        <taxon>Bacillati</taxon>
        <taxon>Bacillota</taxon>
        <taxon>Clostridia</taxon>
        <taxon>Eubacteriales</taxon>
        <taxon>Oscillospiraceae</taxon>
        <taxon>Ruminococcus</taxon>
    </lineage>
</organism>
<dbReference type="PROSITE" id="PS51257">
    <property type="entry name" value="PROKAR_LIPOPROTEIN"/>
    <property type="match status" value="1"/>
</dbReference>
<sequence>MKKYRITAVMVASLMLFTMGSCMEKKAAPNSSESSTEAASDVIMTENVRSGAKYENGTYSGEGFSLYADPNIWKWNGDNSEAACDLQLIVDKEINTCGISVYVSDDDHGGKSAQDIVMNADNKDIVFTGAAATSAMTFYYYEWAIDDNTHGRTYFADFNGKYLCAYAESTNFGYVESKISELLGSIKTS</sequence>
<feature type="signal peptide" evidence="1">
    <location>
        <begin position="1"/>
        <end position="27"/>
    </location>
</feature>
<dbReference type="RefSeq" id="WP_072300013.1">
    <property type="nucleotide sequence ID" value="NZ_FPIP01000003.1"/>
</dbReference>
<feature type="chain" id="PRO_5009665943" evidence="1">
    <location>
        <begin position="28"/>
        <end position="189"/>
    </location>
</feature>
<name>A0A1K1N5M3_RUMFL</name>
<dbReference type="AlphaFoldDB" id="A0A1K1N5M3"/>
<reference evidence="2 3" key="1">
    <citation type="submission" date="2016-11" db="EMBL/GenBank/DDBJ databases">
        <authorList>
            <person name="Jaros S."/>
            <person name="Januszkiewicz K."/>
            <person name="Wedrychowicz H."/>
        </authorList>
    </citation>
    <scope>NUCLEOTIDE SEQUENCE [LARGE SCALE GENOMIC DNA]</scope>
    <source>
        <strain evidence="2 3">YL228</strain>
    </source>
</reference>
<evidence type="ECO:0000313" key="3">
    <source>
        <dbReference type="Proteomes" id="UP000183461"/>
    </source>
</evidence>
<dbReference type="Proteomes" id="UP000183461">
    <property type="component" value="Unassembled WGS sequence"/>
</dbReference>
<evidence type="ECO:0000256" key="1">
    <source>
        <dbReference type="SAM" id="SignalP"/>
    </source>
</evidence>
<keyword evidence="1" id="KW-0732">Signal</keyword>
<gene>
    <name evidence="2" type="ORF">SAMN02910280_1742</name>
</gene>